<dbReference type="InterPro" id="IPR050177">
    <property type="entry name" value="Lipid_A_modif_metabolic_enz"/>
</dbReference>
<protein>
    <submittedName>
        <fullName evidence="2">UDP-glucose 4-epimerase</fullName>
        <ecNumber evidence="2">5.1.3.2</ecNumber>
    </submittedName>
</protein>
<evidence type="ECO:0000313" key="3">
    <source>
        <dbReference type="Proteomes" id="UP000059074"/>
    </source>
</evidence>
<dbReference type="SUPFAM" id="SSF51735">
    <property type="entry name" value="NAD(P)-binding Rossmann-fold domains"/>
    <property type="match status" value="1"/>
</dbReference>
<dbReference type="RefSeq" id="WP_198151022.1">
    <property type="nucleotide sequence ID" value="NZ_LMTR01000027.1"/>
</dbReference>
<dbReference type="Pfam" id="PF01370">
    <property type="entry name" value="Epimerase"/>
    <property type="match status" value="1"/>
</dbReference>
<dbReference type="PANTHER" id="PTHR43245">
    <property type="entry name" value="BIFUNCTIONAL POLYMYXIN RESISTANCE PROTEIN ARNA"/>
    <property type="match status" value="1"/>
</dbReference>
<feature type="domain" description="NAD-dependent epimerase/dehydratase" evidence="1">
    <location>
        <begin position="6"/>
        <end position="222"/>
    </location>
</feature>
<dbReference type="Proteomes" id="UP000059074">
    <property type="component" value="Unassembled WGS sequence"/>
</dbReference>
<keyword evidence="3" id="KW-1185">Reference proteome</keyword>
<gene>
    <name evidence="2" type="ORF">APY04_0665</name>
</gene>
<dbReference type="EMBL" id="LMTR01000027">
    <property type="protein sequence ID" value="KWT71003.1"/>
    <property type="molecule type" value="Genomic_DNA"/>
</dbReference>
<comment type="caution">
    <text evidence="2">The sequence shown here is derived from an EMBL/GenBank/DDBJ whole genome shotgun (WGS) entry which is preliminary data.</text>
</comment>
<accession>A0A109BLI3</accession>
<organism evidence="2 3">
    <name type="scientific">Hyphomicrobium sulfonivorans</name>
    <dbReference type="NCBI Taxonomy" id="121290"/>
    <lineage>
        <taxon>Bacteria</taxon>
        <taxon>Pseudomonadati</taxon>
        <taxon>Pseudomonadota</taxon>
        <taxon>Alphaproteobacteria</taxon>
        <taxon>Hyphomicrobiales</taxon>
        <taxon>Hyphomicrobiaceae</taxon>
        <taxon>Hyphomicrobium</taxon>
    </lineage>
</organism>
<dbReference type="GO" id="GO:0003978">
    <property type="term" value="F:UDP-glucose 4-epimerase activity"/>
    <property type="evidence" value="ECO:0007669"/>
    <property type="project" value="UniProtKB-EC"/>
</dbReference>
<dbReference type="InterPro" id="IPR001509">
    <property type="entry name" value="Epimerase_deHydtase"/>
</dbReference>
<evidence type="ECO:0000313" key="2">
    <source>
        <dbReference type="EMBL" id="KWT71003.1"/>
    </source>
</evidence>
<dbReference type="PATRIC" id="fig|121290.4.peg.1137"/>
<sequence length="291" mass="32833">MASKTILVTGAGGYIGSSLVPRLLESGKRVIAVDRYFFGSDKLADHPNLTKLRTDVRLLEPSAFRSVDAVIDLAALSNDPLGDLFTDETWEINHQARARNARLAKAAGVKRYVMPSSCSIYGFFPPSQILDEDCTPNPLTVYAKANLAAEQDIRPLADDDFTVGVVRFSTLFGISPRMRFDLAVNGMTETAWRTGKLALMRDGTQWRPMIHVRDAARTGIHAGSRRSRNQWPRIQRWLQRPQRADPRACRPGERVGSARCRNRLVRRPRYALIPRFIRSHRCARLSHHNDD</sequence>
<dbReference type="PANTHER" id="PTHR43245:SF23">
    <property type="entry name" value="NAD(P)-BINDING DOMAIN-CONTAINING PROTEIN"/>
    <property type="match status" value="1"/>
</dbReference>
<dbReference type="AlphaFoldDB" id="A0A109BLI3"/>
<keyword evidence="2" id="KW-0413">Isomerase</keyword>
<dbReference type="STRING" id="121290.APY04_0665"/>
<name>A0A109BLI3_HYPSL</name>
<dbReference type="EC" id="5.1.3.2" evidence="2"/>
<evidence type="ECO:0000259" key="1">
    <source>
        <dbReference type="Pfam" id="PF01370"/>
    </source>
</evidence>
<dbReference type="InterPro" id="IPR036291">
    <property type="entry name" value="NAD(P)-bd_dom_sf"/>
</dbReference>
<reference evidence="2 3" key="1">
    <citation type="submission" date="2015-10" db="EMBL/GenBank/DDBJ databases">
        <title>Transcriptomic analysis of a linuron degrading triple-species bacterial consortium.</title>
        <authorList>
            <person name="Albers P."/>
        </authorList>
    </citation>
    <scope>NUCLEOTIDE SEQUENCE [LARGE SCALE GENOMIC DNA]</scope>
    <source>
        <strain evidence="2 3">WDL6</strain>
    </source>
</reference>
<dbReference type="Gene3D" id="3.40.50.720">
    <property type="entry name" value="NAD(P)-binding Rossmann-like Domain"/>
    <property type="match status" value="1"/>
</dbReference>
<proteinExistence type="predicted"/>
<dbReference type="CDD" id="cd08946">
    <property type="entry name" value="SDR_e"/>
    <property type="match status" value="1"/>
</dbReference>